<dbReference type="CDD" id="cd08996">
    <property type="entry name" value="GH32_FFase"/>
    <property type="match status" value="1"/>
</dbReference>
<dbReference type="InterPro" id="IPR001362">
    <property type="entry name" value="Glyco_hydro_32"/>
</dbReference>
<dbReference type="SMART" id="SM00640">
    <property type="entry name" value="Glyco_32"/>
    <property type="match status" value="1"/>
</dbReference>
<dbReference type="RefSeq" id="WP_219083191.1">
    <property type="nucleotide sequence ID" value="NZ_JAHBBD010000034.1"/>
</dbReference>
<evidence type="ECO:0000256" key="7">
    <source>
        <dbReference type="RuleBase" id="RU362110"/>
    </source>
</evidence>
<dbReference type="InterPro" id="IPR013189">
    <property type="entry name" value="Glyco_hydro_32_C"/>
</dbReference>
<evidence type="ECO:0000256" key="3">
    <source>
        <dbReference type="ARBA" id="ARBA00019623"/>
    </source>
</evidence>
<dbReference type="Proteomes" id="UP000812844">
    <property type="component" value="Unassembled WGS sequence"/>
</dbReference>
<dbReference type="NCBIfam" id="TIGR01322">
    <property type="entry name" value="scrB_fam"/>
    <property type="match status" value="1"/>
</dbReference>
<dbReference type="PANTHER" id="PTHR43101">
    <property type="entry name" value="BETA-FRUCTOSIDASE"/>
    <property type="match status" value="1"/>
</dbReference>
<evidence type="ECO:0000259" key="9">
    <source>
        <dbReference type="Pfam" id="PF00251"/>
    </source>
</evidence>
<keyword evidence="5 7" id="KW-0326">Glycosidase</keyword>
<gene>
    <name evidence="11" type="ORF">KIH73_10265</name>
</gene>
<dbReference type="EMBL" id="JAHBBD010000034">
    <property type="protein sequence ID" value="MBW3083728.1"/>
    <property type="molecule type" value="Genomic_DNA"/>
</dbReference>
<sequence>MGDFTELNRPFAPHDDQLAKAERAVADLAAGRADRWYPRFHIASNGGWINDPNGLSHHRGRWNVFYQLHPYSAQWGPMHWGHVSSADLTTWRREPIALAPSIEAELAGVFSGSAVTGDDGRLWLYYTGHRWRNGVDVADGNLEVQCAAVSDDGVRFEKLGVVIDNPERLKDFRDPKVWKQDGRWYMVFGLRTGDERGEIVLYTSEDMRRWSFDRVLFRHPDPDVFMLECPDFYEIPAPDGTTRWVLCFSAMGTKPDGFMNRNANNAGYMIGTWEPGGAFEPQTEFRLWDWGPNYYAPQSMLGPDGRRIVLGWMNPADGSPTQRDGWCGQMTLPREVTLREDGDLHTTPVAEIDRLRLDDVDHGSMTLGRDEEREVLEDAEAVEIDLTIDLEATTAERCGLKLHCTDDGGYVYVGYDDQTRRVVLDRQAAGVGERGYRAAPLSDGELASGRIELRVYVDRGSVEVYVNDGRQAMSAYSLPAAGRRAVRLLAESGTMAVASLVTHRMGSIGLE</sequence>
<dbReference type="GO" id="GO:0016787">
    <property type="term" value="F:hydrolase activity"/>
    <property type="evidence" value="ECO:0007669"/>
    <property type="project" value="UniProtKB-KW"/>
</dbReference>
<evidence type="ECO:0000256" key="4">
    <source>
        <dbReference type="ARBA" id="ARBA00022801"/>
    </source>
</evidence>
<reference evidence="11 12" key="1">
    <citation type="submission" date="2021-05" db="EMBL/GenBank/DDBJ databases">
        <title>Phylogenetic classification of ten novel species belonging to the genus Bifidobacterium comprising B. colchicus sp. nov., B. abeli sp. nov., B. bicoloris sp. nov., B. guerezis sp. nov., B. rosaliae sp. nov., B. santillanensis sp. nov., B. argentati sp. nov., B. amazzoni sp. nov., B. pluviali sp. nov., and B. pinnaculum sp. nov.</title>
        <authorList>
            <person name="Lugli G.A."/>
            <person name="Ruiz Garcia L."/>
            <person name="Margolles A."/>
            <person name="Ventura M."/>
        </authorList>
    </citation>
    <scope>NUCLEOTIDE SEQUENCE [LARGE SCALE GENOMIC DNA]</scope>
    <source>
        <strain evidence="11 12">6T3</strain>
    </source>
</reference>
<dbReference type="EC" id="3.2.1.26" evidence="2 7"/>
<dbReference type="InterPro" id="IPR006232">
    <property type="entry name" value="Suc6P_hydrolase"/>
</dbReference>
<comment type="pathway">
    <text evidence="1 8">Glycan biosynthesis; sucrose metabolism.</text>
</comment>
<comment type="catalytic activity">
    <reaction evidence="7">
        <text>Hydrolysis of terminal non-reducing beta-D-fructofuranoside residues in beta-D-fructofuranosides.</text>
        <dbReference type="EC" id="3.2.1.26"/>
    </reaction>
</comment>
<proteinExistence type="inferred from homology"/>
<evidence type="ECO:0000313" key="11">
    <source>
        <dbReference type="EMBL" id="MBW3083728.1"/>
    </source>
</evidence>
<comment type="similarity">
    <text evidence="7">Belongs to the glycosyl hydrolase 32 family.</text>
</comment>
<evidence type="ECO:0000256" key="8">
    <source>
        <dbReference type="RuleBase" id="RU365015"/>
    </source>
</evidence>
<keyword evidence="8" id="KW-0119">Carbohydrate metabolism</keyword>
<dbReference type="Pfam" id="PF00251">
    <property type="entry name" value="Glyco_hydro_32N"/>
    <property type="match status" value="1"/>
</dbReference>
<evidence type="ECO:0000256" key="1">
    <source>
        <dbReference type="ARBA" id="ARBA00004914"/>
    </source>
</evidence>
<feature type="domain" description="Glycosyl hydrolase family 32 N-terminal" evidence="9">
    <location>
        <begin position="41"/>
        <end position="348"/>
    </location>
</feature>
<dbReference type="Pfam" id="PF08244">
    <property type="entry name" value="Glyco_hydro_32C"/>
    <property type="match status" value="1"/>
</dbReference>
<dbReference type="InterPro" id="IPR051214">
    <property type="entry name" value="GH32_Enzymes"/>
</dbReference>
<evidence type="ECO:0000259" key="10">
    <source>
        <dbReference type="Pfam" id="PF08244"/>
    </source>
</evidence>
<comment type="function">
    <text evidence="8">Enables the bacterium to metabolize sucrose as a sole carbon source.</text>
</comment>
<evidence type="ECO:0000256" key="5">
    <source>
        <dbReference type="ARBA" id="ARBA00023295"/>
    </source>
</evidence>
<keyword evidence="4 7" id="KW-0378">Hydrolase</keyword>
<evidence type="ECO:0000256" key="6">
    <source>
        <dbReference type="ARBA" id="ARBA00033367"/>
    </source>
</evidence>
<feature type="domain" description="Glycosyl hydrolase family 32 C-terminal" evidence="10">
    <location>
        <begin position="352"/>
        <end position="500"/>
    </location>
</feature>
<dbReference type="PANTHER" id="PTHR43101:SF1">
    <property type="entry name" value="BETA-FRUCTOSIDASE"/>
    <property type="match status" value="1"/>
</dbReference>
<evidence type="ECO:0000313" key="12">
    <source>
        <dbReference type="Proteomes" id="UP000812844"/>
    </source>
</evidence>
<accession>A0ABS6WB44</accession>
<evidence type="ECO:0000256" key="2">
    <source>
        <dbReference type="ARBA" id="ARBA00012758"/>
    </source>
</evidence>
<comment type="caution">
    <text evidence="11">The sequence shown here is derived from an EMBL/GenBank/DDBJ whole genome shotgun (WGS) entry which is preliminary data.</text>
</comment>
<protein>
    <recommendedName>
        <fullName evidence="3 7">Sucrose-6-phosphate hydrolase</fullName>
        <ecNumber evidence="2 7">3.2.1.26</ecNumber>
    </recommendedName>
    <alternativeName>
        <fullName evidence="6 8">Invertase</fullName>
    </alternativeName>
</protein>
<organism evidence="11 12">
    <name type="scientific">Bifidobacterium phasiani</name>
    <dbReference type="NCBI Taxonomy" id="2834431"/>
    <lineage>
        <taxon>Bacteria</taxon>
        <taxon>Bacillati</taxon>
        <taxon>Actinomycetota</taxon>
        <taxon>Actinomycetes</taxon>
        <taxon>Bifidobacteriales</taxon>
        <taxon>Bifidobacteriaceae</taxon>
        <taxon>Bifidobacterium</taxon>
    </lineage>
</organism>
<dbReference type="InterPro" id="IPR013148">
    <property type="entry name" value="Glyco_hydro_32_N"/>
</dbReference>
<comment type="subcellular location">
    <subcellularLocation>
        <location evidence="8">Cytoplasm</location>
    </subcellularLocation>
</comment>
<keyword evidence="8" id="KW-0963">Cytoplasm</keyword>
<keyword evidence="12" id="KW-1185">Reference proteome</keyword>
<name>A0ABS6WB44_9BIFI</name>